<sequence length="124" mass="13740">MFPRLYSSLPATFTTDASRFLISDAGSTQLSLHPRARSRCRSKFEETKGSLYTDTRCCVFAAGAPLAVTVSERHWQSKMKETLLTLGLLGSIVLVLTVFLFIFGLLPSIDRSNIHTKPTDYHGA</sequence>
<dbReference type="Proteomes" id="UP000305067">
    <property type="component" value="Unassembled WGS sequence"/>
</dbReference>
<keyword evidence="1" id="KW-0472">Membrane</keyword>
<keyword evidence="1" id="KW-0812">Transmembrane</keyword>
<evidence type="ECO:0000313" key="2">
    <source>
        <dbReference type="EMBL" id="TFL03270.1"/>
    </source>
</evidence>
<accession>A0A5C3QR29</accession>
<feature type="transmembrane region" description="Helical" evidence="1">
    <location>
        <begin position="83"/>
        <end position="106"/>
    </location>
</feature>
<dbReference type="EMBL" id="ML178820">
    <property type="protein sequence ID" value="TFL03270.1"/>
    <property type="molecule type" value="Genomic_DNA"/>
</dbReference>
<protein>
    <submittedName>
        <fullName evidence="2">Uncharacterized protein</fullName>
    </submittedName>
</protein>
<dbReference type="AlphaFoldDB" id="A0A5C3QR29"/>
<name>A0A5C3QR29_9AGAR</name>
<keyword evidence="1" id="KW-1133">Transmembrane helix</keyword>
<reference evidence="2 3" key="1">
    <citation type="journal article" date="2019" name="Nat. Ecol. Evol.">
        <title>Megaphylogeny resolves global patterns of mushroom evolution.</title>
        <authorList>
            <person name="Varga T."/>
            <person name="Krizsan K."/>
            <person name="Foldi C."/>
            <person name="Dima B."/>
            <person name="Sanchez-Garcia M."/>
            <person name="Sanchez-Ramirez S."/>
            <person name="Szollosi G.J."/>
            <person name="Szarkandi J.G."/>
            <person name="Papp V."/>
            <person name="Albert L."/>
            <person name="Andreopoulos W."/>
            <person name="Angelini C."/>
            <person name="Antonin V."/>
            <person name="Barry K.W."/>
            <person name="Bougher N.L."/>
            <person name="Buchanan P."/>
            <person name="Buyck B."/>
            <person name="Bense V."/>
            <person name="Catcheside P."/>
            <person name="Chovatia M."/>
            <person name="Cooper J."/>
            <person name="Damon W."/>
            <person name="Desjardin D."/>
            <person name="Finy P."/>
            <person name="Geml J."/>
            <person name="Haridas S."/>
            <person name="Hughes K."/>
            <person name="Justo A."/>
            <person name="Karasinski D."/>
            <person name="Kautmanova I."/>
            <person name="Kiss B."/>
            <person name="Kocsube S."/>
            <person name="Kotiranta H."/>
            <person name="LaButti K.M."/>
            <person name="Lechner B.E."/>
            <person name="Liimatainen K."/>
            <person name="Lipzen A."/>
            <person name="Lukacs Z."/>
            <person name="Mihaltcheva S."/>
            <person name="Morgado L.N."/>
            <person name="Niskanen T."/>
            <person name="Noordeloos M.E."/>
            <person name="Ohm R.A."/>
            <person name="Ortiz-Santana B."/>
            <person name="Ovrebo C."/>
            <person name="Racz N."/>
            <person name="Riley R."/>
            <person name="Savchenko A."/>
            <person name="Shiryaev A."/>
            <person name="Soop K."/>
            <person name="Spirin V."/>
            <person name="Szebenyi C."/>
            <person name="Tomsovsky M."/>
            <person name="Tulloss R.E."/>
            <person name="Uehling J."/>
            <person name="Grigoriev I.V."/>
            <person name="Vagvolgyi C."/>
            <person name="Papp T."/>
            <person name="Martin F.M."/>
            <person name="Miettinen O."/>
            <person name="Hibbett D.S."/>
            <person name="Nagy L.G."/>
        </authorList>
    </citation>
    <scope>NUCLEOTIDE SEQUENCE [LARGE SCALE GENOMIC DNA]</scope>
    <source>
        <strain evidence="2 3">CBS 309.79</strain>
    </source>
</reference>
<gene>
    <name evidence="2" type="ORF">BDV98DRAFT_563950</name>
</gene>
<proteinExistence type="predicted"/>
<evidence type="ECO:0000313" key="3">
    <source>
        <dbReference type="Proteomes" id="UP000305067"/>
    </source>
</evidence>
<organism evidence="2 3">
    <name type="scientific">Pterulicium gracile</name>
    <dbReference type="NCBI Taxonomy" id="1884261"/>
    <lineage>
        <taxon>Eukaryota</taxon>
        <taxon>Fungi</taxon>
        <taxon>Dikarya</taxon>
        <taxon>Basidiomycota</taxon>
        <taxon>Agaricomycotina</taxon>
        <taxon>Agaricomycetes</taxon>
        <taxon>Agaricomycetidae</taxon>
        <taxon>Agaricales</taxon>
        <taxon>Pleurotineae</taxon>
        <taxon>Pterulaceae</taxon>
        <taxon>Pterulicium</taxon>
    </lineage>
</organism>
<keyword evidence="3" id="KW-1185">Reference proteome</keyword>
<evidence type="ECO:0000256" key="1">
    <source>
        <dbReference type="SAM" id="Phobius"/>
    </source>
</evidence>